<proteinExistence type="predicted"/>
<keyword evidence="2" id="KW-1185">Reference proteome</keyword>
<protein>
    <recommendedName>
        <fullName evidence="3">Lipoprotein</fullName>
    </recommendedName>
</protein>
<reference evidence="1 2" key="1">
    <citation type="submission" date="2020-10" db="EMBL/GenBank/DDBJ databases">
        <title>Sequencing the genomes of 1000 actinobacteria strains.</title>
        <authorList>
            <person name="Klenk H.-P."/>
        </authorList>
    </citation>
    <scope>NUCLEOTIDE SEQUENCE [LARGE SCALE GENOMIC DNA]</scope>
    <source>
        <strain evidence="1 2">DSM 43748</strain>
    </source>
</reference>
<gene>
    <name evidence="1" type="ORF">H4W81_008674</name>
</gene>
<evidence type="ECO:0000313" key="2">
    <source>
        <dbReference type="Proteomes" id="UP000661607"/>
    </source>
</evidence>
<dbReference type="RefSeq" id="WP_192780030.1">
    <property type="nucleotide sequence ID" value="NZ_BAAASY010000010.1"/>
</dbReference>
<dbReference type="Proteomes" id="UP000661607">
    <property type="component" value="Unassembled WGS sequence"/>
</dbReference>
<dbReference type="Gene3D" id="2.50.20.20">
    <property type="match status" value="1"/>
</dbReference>
<accession>A0ABR9KV41</accession>
<dbReference type="EMBL" id="JADBEF010000001">
    <property type="protein sequence ID" value="MBE1565895.1"/>
    <property type="molecule type" value="Genomic_DNA"/>
</dbReference>
<name>A0ABR9KV41_9ACTN</name>
<sequence length="266" mass="29224">MLALLPALTMALTTPARSEASADALAPTAEALREQYAAKSGVRFTSTMRVLEGGAPTRGTVSRGTYRFNASGVSASHISETEEKRDGWGDYFRMINIGKRSYTKSDMYALPRGKTWLYWPNGASFRWADDLIDPLSPRFLRLMSSDEVSTIETSESDGRAVTQLAGKVHIGCIGTKAAGISWGPDDGFCVGGWVQWKLWLGSDDLPRHFNATISYDQITDPGGQLVASETFRVNTLYTKWGDRSRIVPPPSRLVATQKEYLTAISQ</sequence>
<evidence type="ECO:0008006" key="3">
    <source>
        <dbReference type="Google" id="ProtNLM"/>
    </source>
</evidence>
<organism evidence="1 2">
    <name type="scientific">Nonomuraea africana</name>
    <dbReference type="NCBI Taxonomy" id="46171"/>
    <lineage>
        <taxon>Bacteria</taxon>
        <taxon>Bacillati</taxon>
        <taxon>Actinomycetota</taxon>
        <taxon>Actinomycetes</taxon>
        <taxon>Streptosporangiales</taxon>
        <taxon>Streptosporangiaceae</taxon>
        <taxon>Nonomuraea</taxon>
    </lineage>
</organism>
<evidence type="ECO:0000313" key="1">
    <source>
        <dbReference type="EMBL" id="MBE1565895.1"/>
    </source>
</evidence>
<comment type="caution">
    <text evidence="1">The sequence shown here is derived from an EMBL/GenBank/DDBJ whole genome shotgun (WGS) entry which is preliminary data.</text>
</comment>